<dbReference type="SUPFAM" id="SSF53098">
    <property type="entry name" value="Ribonuclease H-like"/>
    <property type="match status" value="1"/>
</dbReference>
<dbReference type="CDD" id="cd09279">
    <property type="entry name" value="RNase_HI_like"/>
    <property type="match status" value="1"/>
</dbReference>
<evidence type="ECO:0000259" key="1">
    <source>
        <dbReference type="PROSITE" id="PS50879"/>
    </source>
</evidence>
<dbReference type="PANTHER" id="PTHR48475:SF1">
    <property type="entry name" value="RNASE H TYPE-1 DOMAIN-CONTAINING PROTEIN"/>
    <property type="match status" value="1"/>
</dbReference>
<name>A0A1F7GIM0_9BACT</name>
<dbReference type="EMBL" id="MFZH01000030">
    <property type="protein sequence ID" value="OGK18536.1"/>
    <property type="molecule type" value="Genomic_DNA"/>
</dbReference>
<dbReference type="GO" id="GO:0003676">
    <property type="term" value="F:nucleic acid binding"/>
    <property type="evidence" value="ECO:0007669"/>
    <property type="project" value="InterPro"/>
</dbReference>
<evidence type="ECO:0000313" key="3">
    <source>
        <dbReference type="Proteomes" id="UP000176850"/>
    </source>
</evidence>
<sequence>MNLQIYTDGGSKGNPGPSSIGILIKSPDGEIQRYREDIGIATNNVAEYTAVIRAYDLIKKLDRDITGISFYSDSQLIVRQLSGMYKVKNPAMKSLVNQVKERELALGIPVTYTSVPREENSIADGLVNGVI</sequence>
<dbReference type="Proteomes" id="UP000176850">
    <property type="component" value="Unassembled WGS sequence"/>
</dbReference>
<protein>
    <recommendedName>
        <fullName evidence="1">RNase H type-1 domain-containing protein</fullName>
    </recommendedName>
</protein>
<organism evidence="2 3">
    <name type="scientific">Candidatus Roizmanbacteria bacterium RIFCSPHIGHO2_01_FULL_39_24</name>
    <dbReference type="NCBI Taxonomy" id="1802032"/>
    <lineage>
        <taxon>Bacteria</taxon>
        <taxon>Candidatus Roizmaniibacteriota</taxon>
    </lineage>
</organism>
<dbReference type="Pfam" id="PF00075">
    <property type="entry name" value="RNase_H"/>
    <property type="match status" value="1"/>
</dbReference>
<dbReference type="InterPro" id="IPR002156">
    <property type="entry name" value="RNaseH_domain"/>
</dbReference>
<comment type="caution">
    <text evidence="2">The sequence shown here is derived from an EMBL/GenBank/DDBJ whole genome shotgun (WGS) entry which is preliminary data.</text>
</comment>
<dbReference type="InterPro" id="IPR012337">
    <property type="entry name" value="RNaseH-like_sf"/>
</dbReference>
<dbReference type="PANTHER" id="PTHR48475">
    <property type="entry name" value="RIBONUCLEASE H"/>
    <property type="match status" value="1"/>
</dbReference>
<gene>
    <name evidence="2" type="ORF">A2799_02950</name>
</gene>
<accession>A0A1F7GIM0</accession>
<evidence type="ECO:0000313" key="2">
    <source>
        <dbReference type="EMBL" id="OGK18536.1"/>
    </source>
</evidence>
<reference evidence="2 3" key="1">
    <citation type="journal article" date="2016" name="Nat. Commun.">
        <title>Thousands of microbial genomes shed light on interconnected biogeochemical processes in an aquifer system.</title>
        <authorList>
            <person name="Anantharaman K."/>
            <person name="Brown C.T."/>
            <person name="Hug L.A."/>
            <person name="Sharon I."/>
            <person name="Castelle C.J."/>
            <person name="Probst A.J."/>
            <person name="Thomas B.C."/>
            <person name="Singh A."/>
            <person name="Wilkins M.J."/>
            <person name="Karaoz U."/>
            <person name="Brodie E.L."/>
            <person name="Williams K.H."/>
            <person name="Hubbard S.S."/>
            <person name="Banfield J.F."/>
        </authorList>
    </citation>
    <scope>NUCLEOTIDE SEQUENCE [LARGE SCALE GENOMIC DNA]</scope>
</reference>
<feature type="domain" description="RNase H type-1" evidence="1">
    <location>
        <begin position="1"/>
        <end position="131"/>
    </location>
</feature>
<dbReference type="Gene3D" id="3.30.420.10">
    <property type="entry name" value="Ribonuclease H-like superfamily/Ribonuclease H"/>
    <property type="match status" value="1"/>
</dbReference>
<proteinExistence type="predicted"/>
<dbReference type="AlphaFoldDB" id="A0A1F7GIM0"/>
<dbReference type="PROSITE" id="PS50879">
    <property type="entry name" value="RNASE_H_1"/>
    <property type="match status" value="1"/>
</dbReference>
<dbReference type="InterPro" id="IPR036397">
    <property type="entry name" value="RNaseH_sf"/>
</dbReference>
<dbReference type="GO" id="GO:0004523">
    <property type="term" value="F:RNA-DNA hybrid ribonuclease activity"/>
    <property type="evidence" value="ECO:0007669"/>
    <property type="project" value="InterPro"/>
</dbReference>